<reference evidence="2 3" key="1">
    <citation type="journal article" date="2014" name="PLoS Genet.">
        <title>The Genome of Spironucleus salmonicida Highlights a Fish Pathogen Adapted to Fluctuating Environments.</title>
        <authorList>
            <person name="Xu F."/>
            <person name="Jerlstrom-Hultqvist J."/>
            <person name="Einarsson E."/>
            <person name="Astvaldsson A."/>
            <person name="Svard S.G."/>
            <person name="Andersson J.O."/>
        </authorList>
    </citation>
    <scope>NUCLEOTIDE SEQUENCE [LARGE SCALE GENOMIC DNA]</scope>
    <source>
        <strain evidence="2 3">ATCC 50377</strain>
    </source>
</reference>
<accession>A0A9P8S0C9</accession>
<keyword evidence="1" id="KW-0472">Membrane</keyword>
<dbReference type="AlphaFoldDB" id="A0A9P8S0C9"/>
<organism evidence="2 3">
    <name type="scientific">Spironucleus salmonicida</name>
    <dbReference type="NCBI Taxonomy" id="348837"/>
    <lineage>
        <taxon>Eukaryota</taxon>
        <taxon>Metamonada</taxon>
        <taxon>Diplomonadida</taxon>
        <taxon>Hexamitidae</taxon>
        <taxon>Hexamitinae</taxon>
        <taxon>Spironucleus</taxon>
    </lineage>
</organism>
<name>A0A9P8S0C9_9EUKA</name>
<evidence type="ECO:0000313" key="3">
    <source>
        <dbReference type="Proteomes" id="UP000018208"/>
    </source>
</evidence>
<comment type="caution">
    <text evidence="2">The sequence shown here is derived from an EMBL/GenBank/DDBJ whole genome shotgun (WGS) entry which is preliminary data.</text>
</comment>
<proteinExistence type="predicted"/>
<feature type="transmembrane region" description="Helical" evidence="1">
    <location>
        <begin position="21"/>
        <end position="42"/>
    </location>
</feature>
<dbReference type="GeneID" id="94295469"/>
<dbReference type="RefSeq" id="XP_067766685.1">
    <property type="nucleotide sequence ID" value="XM_067905368.1"/>
</dbReference>
<gene>
    <name evidence="2" type="ORF">SS50377_21446</name>
</gene>
<keyword evidence="1" id="KW-1133">Transmembrane helix</keyword>
<protein>
    <submittedName>
        <fullName evidence="2">Uncharacterized protein</fullName>
    </submittedName>
</protein>
<keyword evidence="1" id="KW-0812">Transmembrane</keyword>
<sequence length="138" mass="15868">MNPQMQNPKQMAQYKQVSYQVAASLSAMPMLIILLLNTAPLARHHDAGVFQERLIALFVKQFKKQEIGPVLIHYAYILMKIMGMHGLHRLQELSALQTFMSPKSLIQWKLQSFWGIYPNTNNAENAQNVLRNLEISVF</sequence>
<dbReference type="KEGG" id="ssao:94295469"/>
<dbReference type="EMBL" id="AUWU02000002">
    <property type="protein sequence ID" value="KAH0575912.1"/>
    <property type="molecule type" value="Genomic_DNA"/>
</dbReference>
<evidence type="ECO:0000256" key="1">
    <source>
        <dbReference type="SAM" id="Phobius"/>
    </source>
</evidence>
<dbReference type="Proteomes" id="UP000018208">
    <property type="component" value="Unassembled WGS sequence"/>
</dbReference>
<keyword evidence="3" id="KW-1185">Reference proteome</keyword>
<evidence type="ECO:0000313" key="2">
    <source>
        <dbReference type="EMBL" id="KAH0575912.1"/>
    </source>
</evidence>